<dbReference type="STRING" id="572036.SAMN05661099_2911"/>
<accession>A0A1T5EDQ4</accession>
<organism evidence="1 2">
    <name type="scientific">Daejeonella lutea</name>
    <dbReference type="NCBI Taxonomy" id="572036"/>
    <lineage>
        <taxon>Bacteria</taxon>
        <taxon>Pseudomonadati</taxon>
        <taxon>Bacteroidota</taxon>
        <taxon>Sphingobacteriia</taxon>
        <taxon>Sphingobacteriales</taxon>
        <taxon>Sphingobacteriaceae</taxon>
        <taxon>Daejeonella</taxon>
    </lineage>
</organism>
<gene>
    <name evidence="1" type="ORF">SAMN05661099_2911</name>
</gene>
<dbReference type="OrthoDB" id="9795056at2"/>
<dbReference type="InterPro" id="IPR012347">
    <property type="entry name" value="Ferritin-like"/>
</dbReference>
<reference evidence="2" key="1">
    <citation type="submission" date="2017-02" db="EMBL/GenBank/DDBJ databases">
        <authorList>
            <person name="Varghese N."/>
            <person name="Submissions S."/>
        </authorList>
    </citation>
    <scope>NUCLEOTIDE SEQUENCE [LARGE SCALE GENOMIC DNA]</scope>
    <source>
        <strain evidence="2">DSM 22385</strain>
    </source>
</reference>
<dbReference type="Gene3D" id="1.20.1260.10">
    <property type="match status" value="1"/>
</dbReference>
<evidence type="ECO:0000313" key="2">
    <source>
        <dbReference type="Proteomes" id="UP000189981"/>
    </source>
</evidence>
<dbReference type="PANTHER" id="PTHR30565">
    <property type="entry name" value="PROTEIN YCIF"/>
    <property type="match status" value="1"/>
</dbReference>
<dbReference type="InterPro" id="IPR009078">
    <property type="entry name" value="Ferritin-like_SF"/>
</dbReference>
<protein>
    <submittedName>
        <fullName evidence="1">Ferritin-like metal-binding protein YciE</fullName>
    </submittedName>
</protein>
<dbReference type="CDD" id="cd07909">
    <property type="entry name" value="YciF"/>
    <property type="match status" value="1"/>
</dbReference>
<name>A0A1T5EDQ4_9SPHI</name>
<dbReference type="AlphaFoldDB" id="A0A1T5EDQ4"/>
<keyword evidence="2" id="KW-1185">Reference proteome</keyword>
<dbReference type="RefSeq" id="WP_079703427.1">
    <property type="nucleotide sequence ID" value="NZ_FUYR01000003.1"/>
</dbReference>
<sequence length="181" mass="19811">MKQQSKTMSKEDREKDKSALLKLFTDEIKDIYWAEKHLVKALPKMAKGATSSELTAAIEKHIGETEVHITRLEEVFGILGIKPQAKKCDAMAGLIEEGQGVLEDTEDGTMTRDAGIISASQKVEHYEIATYGTLRVLANTLGLTDAAELLETTLEEEKTTDVGLTVIAEGFVNEAASQEVE</sequence>
<dbReference type="SUPFAM" id="SSF47240">
    <property type="entry name" value="Ferritin-like"/>
    <property type="match status" value="1"/>
</dbReference>
<dbReference type="InterPro" id="IPR047114">
    <property type="entry name" value="YciF"/>
</dbReference>
<dbReference type="Pfam" id="PF05974">
    <property type="entry name" value="DUF892"/>
    <property type="match status" value="1"/>
</dbReference>
<dbReference type="Proteomes" id="UP000189981">
    <property type="component" value="Unassembled WGS sequence"/>
</dbReference>
<dbReference type="InterPro" id="IPR010287">
    <property type="entry name" value="DUF892_YciF-like"/>
</dbReference>
<dbReference type="PANTHER" id="PTHR30565:SF9">
    <property type="entry name" value="PROTEIN YCIF"/>
    <property type="match status" value="1"/>
</dbReference>
<dbReference type="EMBL" id="FUYR01000003">
    <property type="protein sequence ID" value="SKB81969.1"/>
    <property type="molecule type" value="Genomic_DNA"/>
</dbReference>
<evidence type="ECO:0000313" key="1">
    <source>
        <dbReference type="EMBL" id="SKB81969.1"/>
    </source>
</evidence>
<proteinExistence type="predicted"/>